<dbReference type="AlphaFoldDB" id="A0A1H3FEQ3"/>
<organism evidence="4 5">
    <name type="scientific">Lutibacter oricola</name>
    <dbReference type="NCBI Taxonomy" id="762486"/>
    <lineage>
        <taxon>Bacteria</taxon>
        <taxon>Pseudomonadati</taxon>
        <taxon>Bacteroidota</taxon>
        <taxon>Flavobacteriia</taxon>
        <taxon>Flavobacteriales</taxon>
        <taxon>Flavobacteriaceae</taxon>
        <taxon>Lutibacter</taxon>
    </lineage>
</organism>
<reference evidence="4 5" key="1">
    <citation type="submission" date="2016-10" db="EMBL/GenBank/DDBJ databases">
        <authorList>
            <person name="de Groot N.N."/>
        </authorList>
    </citation>
    <scope>NUCLEOTIDE SEQUENCE [LARGE SCALE GENOMIC DNA]</scope>
    <source>
        <strain evidence="4 5">DSM 24956</strain>
    </source>
</reference>
<feature type="domain" description="GH16" evidence="3">
    <location>
        <begin position="17"/>
        <end position="297"/>
    </location>
</feature>
<proteinExistence type="inferred from homology"/>
<feature type="signal peptide" evidence="2">
    <location>
        <begin position="1"/>
        <end position="20"/>
    </location>
</feature>
<evidence type="ECO:0000313" key="5">
    <source>
        <dbReference type="Proteomes" id="UP000199595"/>
    </source>
</evidence>
<sequence>MYKKLIILLVVSLITSVLRADPPDPPVGKRWVLNAKFSDEFNGNKLDATKWYDYHPNWSGREPGIFLPSQVKVGNGYMSITGKKLEKDSIQIRKDGTKKIFNIAGGAVVSKTTDAYFGYYECKFKAAKTTMSTTFWMSTRGSTDGPTDCESDKYGLELDFQECIGREGDFDGKYFARGMNSNSHYWYTDCEGKRHDYRAPQSKIETKTMPSEDFYTYGGWWHNESKVSYFLNDRKVKTVDFYDEITKKPFDKTMGLNMVSETYPFPWIKLPNDEELADPTKNTCYYDWVRVYDLVDIDEKVKNNATENLTIFNDRVYFNNKLSKISSKNNIDVSYSYMSNVDREVLIKLFDENKKPVIQTKHTVFAGFGNRDLQLKLNNKLKNNKTYVAKIFVKQPNGKKNIVTDEFKFVYKK</sequence>
<dbReference type="RefSeq" id="WP_090125570.1">
    <property type="nucleotide sequence ID" value="NZ_FNNJ01000011.1"/>
</dbReference>
<keyword evidence="2" id="KW-0732">Signal</keyword>
<feature type="chain" id="PRO_5011444780" evidence="2">
    <location>
        <begin position="21"/>
        <end position="413"/>
    </location>
</feature>
<dbReference type="Proteomes" id="UP000199595">
    <property type="component" value="Unassembled WGS sequence"/>
</dbReference>
<dbReference type="InterPro" id="IPR013320">
    <property type="entry name" value="ConA-like_dom_sf"/>
</dbReference>
<evidence type="ECO:0000259" key="3">
    <source>
        <dbReference type="PROSITE" id="PS51762"/>
    </source>
</evidence>
<dbReference type="STRING" id="762486.SAMN05444411_11127"/>
<name>A0A1H3FEQ3_9FLAO</name>
<dbReference type="Gene3D" id="2.60.120.200">
    <property type="match status" value="1"/>
</dbReference>
<evidence type="ECO:0000256" key="2">
    <source>
        <dbReference type="SAM" id="SignalP"/>
    </source>
</evidence>
<dbReference type="EMBL" id="FNNJ01000011">
    <property type="protein sequence ID" value="SDX89471.1"/>
    <property type="molecule type" value="Genomic_DNA"/>
</dbReference>
<dbReference type="SUPFAM" id="SSF49899">
    <property type="entry name" value="Concanavalin A-like lectins/glucanases"/>
    <property type="match status" value="1"/>
</dbReference>
<evidence type="ECO:0000256" key="1">
    <source>
        <dbReference type="ARBA" id="ARBA00006865"/>
    </source>
</evidence>
<evidence type="ECO:0000313" key="4">
    <source>
        <dbReference type="EMBL" id="SDX89471.1"/>
    </source>
</evidence>
<accession>A0A1H3FEQ3</accession>
<comment type="similarity">
    <text evidence="1">Belongs to the glycosyl hydrolase 16 family.</text>
</comment>
<dbReference type="InterPro" id="IPR000757">
    <property type="entry name" value="Beta-glucanase-like"/>
</dbReference>
<keyword evidence="5" id="KW-1185">Reference proteome</keyword>
<dbReference type="GO" id="GO:0004553">
    <property type="term" value="F:hydrolase activity, hydrolyzing O-glycosyl compounds"/>
    <property type="evidence" value="ECO:0007669"/>
    <property type="project" value="InterPro"/>
</dbReference>
<dbReference type="GO" id="GO:0005975">
    <property type="term" value="P:carbohydrate metabolic process"/>
    <property type="evidence" value="ECO:0007669"/>
    <property type="project" value="InterPro"/>
</dbReference>
<protein>
    <submittedName>
        <fullName evidence="4">Beta-glucanase, GH16 family</fullName>
    </submittedName>
</protein>
<gene>
    <name evidence="4" type="ORF">SAMN05444411_11127</name>
</gene>
<dbReference type="PROSITE" id="PS51762">
    <property type="entry name" value="GH16_2"/>
    <property type="match status" value="1"/>
</dbReference>
<dbReference type="OrthoDB" id="657277at2"/>